<dbReference type="Proteomes" id="UP000246740">
    <property type="component" value="Unassembled WGS sequence"/>
</dbReference>
<sequence length="120" mass="13105">MPGKLLHLVTSEAGLPSRTLGNLSLDLFLSVFFFLSIPLRWLSLHPSSPSTSASLQRGKPVTCHEHCGPSDWSAISGPLIRDAKRWLVEDAARFSPRQPRHPGERARSLASPSSVSPARL</sequence>
<dbReference type="InParanoid" id="A0A317XRE5"/>
<protein>
    <submittedName>
        <fullName evidence="2">Uncharacterized protein</fullName>
    </submittedName>
</protein>
<dbReference type="AlphaFoldDB" id="A0A317XRE5"/>
<feature type="compositionally biased region" description="Polar residues" evidence="1">
    <location>
        <begin position="110"/>
        <end position="120"/>
    </location>
</feature>
<name>A0A317XRE5_9BASI</name>
<gene>
    <name evidence="2" type="ORF">BCV70DRAFT_199736</name>
</gene>
<dbReference type="EMBL" id="KZ819192">
    <property type="protein sequence ID" value="PWZ00460.1"/>
    <property type="molecule type" value="Genomic_DNA"/>
</dbReference>
<feature type="region of interest" description="Disordered" evidence="1">
    <location>
        <begin position="93"/>
        <end position="120"/>
    </location>
</feature>
<accession>A0A317XRE5</accession>
<evidence type="ECO:0000313" key="3">
    <source>
        <dbReference type="Proteomes" id="UP000246740"/>
    </source>
</evidence>
<proteinExistence type="predicted"/>
<evidence type="ECO:0000256" key="1">
    <source>
        <dbReference type="SAM" id="MobiDB-lite"/>
    </source>
</evidence>
<keyword evidence="3" id="KW-1185">Reference proteome</keyword>
<reference evidence="2 3" key="1">
    <citation type="journal article" date="2018" name="Mol. Biol. Evol.">
        <title>Broad Genomic Sampling Reveals a Smut Pathogenic Ancestry of the Fungal Clade Ustilaginomycotina.</title>
        <authorList>
            <person name="Kijpornyongpan T."/>
            <person name="Mondo S.J."/>
            <person name="Barry K."/>
            <person name="Sandor L."/>
            <person name="Lee J."/>
            <person name="Lipzen A."/>
            <person name="Pangilinan J."/>
            <person name="LaButti K."/>
            <person name="Hainaut M."/>
            <person name="Henrissat B."/>
            <person name="Grigoriev I.V."/>
            <person name="Spatafora J.W."/>
            <person name="Aime M.C."/>
        </authorList>
    </citation>
    <scope>NUCLEOTIDE SEQUENCE [LARGE SCALE GENOMIC DNA]</scope>
    <source>
        <strain evidence="2 3">MCA 3645</strain>
    </source>
</reference>
<organism evidence="2 3">
    <name type="scientific">Testicularia cyperi</name>
    <dbReference type="NCBI Taxonomy" id="1882483"/>
    <lineage>
        <taxon>Eukaryota</taxon>
        <taxon>Fungi</taxon>
        <taxon>Dikarya</taxon>
        <taxon>Basidiomycota</taxon>
        <taxon>Ustilaginomycotina</taxon>
        <taxon>Ustilaginomycetes</taxon>
        <taxon>Ustilaginales</taxon>
        <taxon>Anthracoideaceae</taxon>
        <taxon>Testicularia</taxon>
    </lineage>
</organism>
<evidence type="ECO:0000313" key="2">
    <source>
        <dbReference type="EMBL" id="PWZ00460.1"/>
    </source>
</evidence>